<dbReference type="RefSeq" id="WP_077026936.1">
    <property type="nucleotide sequence ID" value="NZ_CP017641.1"/>
</dbReference>
<proteinExistence type="predicted"/>
<accession>A0A1P8WP45</accession>
<dbReference type="KEGG" id="fmr:Fuma_05492"/>
<protein>
    <submittedName>
        <fullName evidence="3">Type VI secretion system FHA domain protein</fullName>
    </submittedName>
</protein>
<dbReference type="Gene3D" id="2.60.200.20">
    <property type="match status" value="2"/>
</dbReference>
<evidence type="ECO:0000259" key="2">
    <source>
        <dbReference type="PROSITE" id="PS50006"/>
    </source>
</evidence>
<dbReference type="InterPro" id="IPR050923">
    <property type="entry name" value="Cell_Proc_Reg/RNA_Proc"/>
</dbReference>
<organism evidence="3 4">
    <name type="scientific">Fuerstiella marisgermanici</name>
    <dbReference type="NCBI Taxonomy" id="1891926"/>
    <lineage>
        <taxon>Bacteria</taxon>
        <taxon>Pseudomonadati</taxon>
        <taxon>Planctomycetota</taxon>
        <taxon>Planctomycetia</taxon>
        <taxon>Planctomycetales</taxon>
        <taxon>Planctomycetaceae</taxon>
        <taxon>Fuerstiella</taxon>
    </lineage>
</organism>
<dbReference type="STRING" id="1891926.Fuma_05492"/>
<dbReference type="InterPro" id="IPR008984">
    <property type="entry name" value="SMAD_FHA_dom_sf"/>
</dbReference>
<evidence type="ECO:0000313" key="4">
    <source>
        <dbReference type="Proteomes" id="UP000187735"/>
    </source>
</evidence>
<dbReference type="EMBL" id="CP017641">
    <property type="protein sequence ID" value="APZ95830.1"/>
    <property type="molecule type" value="Genomic_DNA"/>
</dbReference>
<sequence>MDWLIGANSTCHLVVDAPSVSSTHCKVTSANGQVLLSDLNSTNGTYVNDQRISTATAIGPDDTIRLGQQTPVAWRQIERLVGSRLIRIGRTADNEVVLPEENVSSHHAQLLLDADQMTLIDLNSSNGTFVGQPDGKIARASVSLNDVVYIASHRFTVKQLLERAGATSPRQVARLHRHPAVWATVAALLLIAFVVIRTRSVAVLTPDTNTEGIDDTEQIVAEPTVDPMDRLRGALYSVVVRSAASEPGIRIGTAWAVADHKLATSGNLVLFLQQSKNDFPVVVVQNLLDANETAVIGSTVHPVCQENADRMAELGEKIEELRRDFDALTEPPQDESGDPGESNQATPDPKAIEEISEQILDLEDQWFVAAEEMIHCDVGLLETAGSPNSDAGRFVLQAAEKAPVRLAAVTVVGGAFPHDQSITTGESAVAMTKLPATIDALVPRQADGVVRPALLCSAEHLQQNWMGAAVLNAEGEAIGLYSRPTPSLQPDEPPAGDHCDIAAVERVKDLLDRTK</sequence>
<dbReference type="SUPFAM" id="SSF49879">
    <property type="entry name" value="SMAD/FHA domain"/>
    <property type="match status" value="2"/>
</dbReference>
<dbReference type="PANTHER" id="PTHR23308">
    <property type="entry name" value="NUCLEAR INHIBITOR OF PROTEIN PHOSPHATASE-1"/>
    <property type="match status" value="1"/>
</dbReference>
<feature type="domain" description="FHA" evidence="2">
    <location>
        <begin position="3"/>
        <end position="52"/>
    </location>
</feature>
<dbReference type="PROSITE" id="PS50006">
    <property type="entry name" value="FHA_DOMAIN"/>
    <property type="match status" value="2"/>
</dbReference>
<dbReference type="CDD" id="cd00060">
    <property type="entry name" value="FHA"/>
    <property type="match status" value="2"/>
</dbReference>
<dbReference type="SMART" id="SM00240">
    <property type="entry name" value="FHA"/>
    <property type="match status" value="2"/>
</dbReference>
<reference evidence="3 4" key="1">
    <citation type="journal article" date="2016" name="Front. Microbiol.">
        <title>Fuerstia marisgermanicae gen. nov., sp. nov., an Unusual Member of the Phylum Planctomycetes from the German Wadden Sea.</title>
        <authorList>
            <person name="Kohn T."/>
            <person name="Heuer A."/>
            <person name="Jogler M."/>
            <person name="Vollmers J."/>
            <person name="Boedeker C."/>
            <person name="Bunk B."/>
            <person name="Rast P."/>
            <person name="Borchert D."/>
            <person name="Glockner I."/>
            <person name="Freese H.M."/>
            <person name="Klenk H.P."/>
            <person name="Overmann J."/>
            <person name="Kaster A.K."/>
            <person name="Rohde M."/>
            <person name="Wiegand S."/>
            <person name="Jogler C."/>
        </authorList>
    </citation>
    <scope>NUCLEOTIDE SEQUENCE [LARGE SCALE GENOMIC DNA]</scope>
    <source>
        <strain evidence="3 4">NH11</strain>
    </source>
</reference>
<dbReference type="OrthoDB" id="249606at2"/>
<feature type="region of interest" description="Disordered" evidence="1">
    <location>
        <begin position="328"/>
        <end position="348"/>
    </location>
</feature>
<keyword evidence="4" id="KW-1185">Reference proteome</keyword>
<dbReference type="InterPro" id="IPR000253">
    <property type="entry name" value="FHA_dom"/>
</dbReference>
<gene>
    <name evidence="3" type="ORF">Fuma_05492</name>
</gene>
<feature type="domain" description="FHA" evidence="2">
    <location>
        <begin position="86"/>
        <end position="130"/>
    </location>
</feature>
<dbReference type="Proteomes" id="UP000187735">
    <property type="component" value="Chromosome"/>
</dbReference>
<evidence type="ECO:0000313" key="3">
    <source>
        <dbReference type="EMBL" id="APZ95830.1"/>
    </source>
</evidence>
<name>A0A1P8WP45_9PLAN</name>
<dbReference type="Pfam" id="PF00498">
    <property type="entry name" value="FHA"/>
    <property type="match status" value="2"/>
</dbReference>
<dbReference type="AlphaFoldDB" id="A0A1P8WP45"/>
<evidence type="ECO:0000256" key="1">
    <source>
        <dbReference type="SAM" id="MobiDB-lite"/>
    </source>
</evidence>